<keyword evidence="7" id="KW-0677">Repeat</keyword>
<keyword evidence="6" id="KW-0479">Metal-binding</keyword>
<gene>
    <name evidence="11" type="ORF">RB2654_08752</name>
</gene>
<evidence type="ECO:0000259" key="10">
    <source>
        <dbReference type="SMART" id="SM00235"/>
    </source>
</evidence>
<evidence type="ECO:0000256" key="4">
    <source>
        <dbReference type="ARBA" id="ARBA00022525"/>
    </source>
</evidence>
<dbReference type="RefSeq" id="WP_008330606.1">
    <property type="nucleotide sequence ID" value="NZ_CH902578.1"/>
</dbReference>
<comment type="caution">
    <text evidence="11">The sequence shown here is derived from an EMBL/GenBank/DDBJ whole genome shotgun (WGS) entry which is preliminary data.</text>
</comment>
<keyword evidence="12" id="KW-1185">Reference proteome</keyword>
<keyword evidence="4" id="KW-0964">Secreted</keyword>
<dbReference type="Gene3D" id="2.150.10.10">
    <property type="entry name" value="Serralysin-like metalloprotease, C-terminal"/>
    <property type="match status" value="2"/>
</dbReference>
<evidence type="ECO:0000313" key="12">
    <source>
        <dbReference type="Proteomes" id="UP000002931"/>
    </source>
</evidence>
<keyword evidence="5 11" id="KW-0645">Protease</keyword>
<dbReference type="OrthoDB" id="733404at2"/>
<dbReference type="EMBL" id="AAMT01000009">
    <property type="protein sequence ID" value="EAQ12282.1"/>
    <property type="molecule type" value="Genomic_DNA"/>
</dbReference>
<dbReference type="InterPro" id="IPR034033">
    <property type="entry name" value="Serralysin-like"/>
</dbReference>
<protein>
    <submittedName>
        <fullName evidence="11">Protease PrtA</fullName>
    </submittedName>
</protein>
<dbReference type="SUPFAM" id="SSF51120">
    <property type="entry name" value="beta-Roll"/>
    <property type="match status" value="1"/>
</dbReference>
<dbReference type="SMART" id="SM00235">
    <property type="entry name" value="ZnMc"/>
    <property type="match status" value="1"/>
</dbReference>
<reference evidence="11 12" key="1">
    <citation type="journal article" date="2010" name="J. Bacteriol.">
        <title>Genome sequences of Pelagibaca bermudensis HTCC2601T and Maritimibacter alkaliphilus HTCC2654T, the type strains of two marine Roseobacter genera.</title>
        <authorList>
            <person name="Thrash J.C."/>
            <person name="Cho J.C."/>
            <person name="Ferriera S."/>
            <person name="Johnson J."/>
            <person name="Vergin K.L."/>
            <person name="Giovannoni S.J."/>
        </authorList>
    </citation>
    <scope>NUCLEOTIDE SEQUENCE [LARGE SCALE GENOMIC DNA]</scope>
    <source>
        <strain evidence="11 12">HTCC2654</strain>
    </source>
</reference>
<proteinExistence type="inferred from homology"/>
<sequence>MATPAKSTILQALQYPIFQNANAINGNAPGSRQQITFAFNDAASTFSFLNASGAVAFSGFEAWQLSEILAVRRALAHIETFLNVDFVEVSATTNPDMDLAFAELDDGTAGYGGWKADTSGSQITAVDSFAVFDRDFDIVTDRYGVVLHEIGHALGLRHTFDSDLLPDRFDTNKWSLMAYDRHPGSGVASDAMGVFDVLALQDIWGAARYADDDTTYVGSRTATTDTIWDTGGIDTFDATGTPHRVKLDLREGAFSRFGPAYEDVVVAFGTVIENSRGGAGNDRLAGNPASNRIEGNQGDDMLNGKQGDDILLAGDRDDRLRGGKGADWINGGPGDDILRGGPGADTFVFNGGRDEIRDFQDDFDRIKVQGFGSVAEILSDTEQRGADIWIDLGGGHSLLVHDATRADLMDGDLFV</sequence>
<dbReference type="GO" id="GO:0005615">
    <property type="term" value="C:extracellular space"/>
    <property type="evidence" value="ECO:0007669"/>
    <property type="project" value="InterPro"/>
</dbReference>
<evidence type="ECO:0000256" key="8">
    <source>
        <dbReference type="ARBA" id="ARBA00022801"/>
    </source>
</evidence>
<evidence type="ECO:0000256" key="2">
    <source>
        <dbReference type="ARBA" id="ARBA00004613"/>
    </source>
</evidence>
<dbReference type="CDD" id="cd04277">
    <property type="entry name" value="ZnMc_serralysin_like"/>
    <property type="match status" value="1"/>
</dbReference>
<dbReference type="PANTHER" id="PTHR38340">
    <property type="entry name" value="S-LAYER PROTEIN"/>
    <property type="match status" value="1"/>
</dbReference>
<dbReference type="Pfam" id="PF00353">
    <property type="entry name" value="HemolysinCabind"/>
    <property type="match status" value="2"/>
</dbReference>
<name>A3VHU1_9RHOB</name>
<dbReference type="PRINTS" id="PR00313">
    <property type="entry name" value="CABNDNGRPT"/>
</dbReference>
<evidence type="ECO:0000256" key="3">
    <source>
        <dbReference type="ARBA" id="ARBA00009490"/>
    </source>
</evidence>
<dbReference type="Pfam" id="PF08548">
    <property type="entry name" value="Peptidase_M10_C"/>
    <property type="match status" value="1"/>
</dbReference>
<dbReference type="PROSITE" id="PS00330">
    <property type="entry name" value="HEMOLYSIN_CALCIUM"/>
    <property type="match status" value="2"/>
</dbReference>
<dbReference type="SUPFAM" id="SSF55486">
    <property type="entry name" value="Metalloproteases ('zincins'), catalytic domain"/>
    <property type="match status" value="1"/>
</dbReference>
<dbReference type="AlphaFoldDB" id="A3VHU1"/>
<dbReference type="GO" id="GO:0006508">
    <property type="term" value="P:proteolysis"/>
    <property type="evidence" value="ECO:0007669"/>
    <property type="project" value="UniProtKB-KW"/>
</dbReference>
<dbReference type="GO" id="GO:0004222">
    <property type="term" value="F:metalloendopeptidase activity"/>
    <property type="evidence" value="ECO:0007669"/>
    <property type="project" value="InterPro"/>
</dbReference>
<dbReference type="InterPro" id="IPR006026">
    <property type="entry name" value="Peptidase_Metallo"/>
</dbReference>
<dbReference type="GO" id="GO:0031012">
    <property type="term" value="C:extracellular matrix"/>
    <property type="evidence" value="ECO:0007669"/>
    <property type="project" value="InterPro"/>
</dbReference>
<evidence type="ECO:0000256" key="9">
    <source>
        <dbReference type="ARBA" id="ARBA00022833"/>
    </source>
</evidence>
<dbReference type="HOGENOM" id="CLU_590260_0_0_5"/>
<dbReference type="InterPro" id="IPR001818">
    <property type="entry name" value="Pept_M10_metallopeptidase"/>
</dbReference>
<evidence type="ECO:0000256" key="5">
    <source>
        <dbReference type="ARBA" id="ARBA00022670"/>
    </source>
</evidence>
<accession>A3VHU1</accession>
<feature type="domain" description="Peptidase metallopeptidase" evidence="10">
    <location>
        <begin position="33"/>
        <end position="185"/>
    </location>
</feature>
<keyword evidence="9" id="KW-0862">Zinc</keyword>
<dbReference type="eggNOG" id="COG2931">
    <property type="taxonomic scope" value="Bacteria"/>
</dbReference>
<dbReference type="PANTHER" id="PTHR38340:SF1">
    <property type="entry name" value="S-LAYER PROTEIN"/>
    <property type="match status" value="1"/>
</dbReference>
<comment type="subcellular location">
    <subcellularLocation>
        <location evidence="2">Secreted</location>
    </subcellularLocation>
</comment>
<dbReference type="GO" id="GO:0008270">
    <property type="term" value="F:zinc ion binding"/>
    <property type="evidence" value="ECO:0007669"/>
    <property type="project" value="InterPro"/>
</dbReference>
<organism evidence="11 12">
    <name type="scientific">Maritimibacter alkaliphilus HTCC2654</name>
    <dbReference type="NCBI Taxonomy" id="314271"/>
    <lineage>
        <taxon>Bacteria</taxon>
        <taxon>Pseudomonadati</taxon>
        <taxon>Pseudomonadota</taxon>
        <taxon>Alphaproteobacteria</taxon>
        <taxon>Rhodobacterales</taxon>
        <taxon>Roseobacteraceae</taxon>
        <taxon>Maritimibacter</taxon>
    </lineage>
</organism>
<evidence type="ECO:0000256" key="1">
    <source>
        <dbReference type="ARBA" id="ARBA00001913"/>
    </source>
</evidence>
<evidence type="ECO:0000313" key="11">
    <source>
        <dbReference type="EMBL" id="EAQ12282.1"/>
    </source>
</evidence>
<dbReference type="Pfam" id="PF00413">
    <property type="entry name" value="Peptidase_M10"/>
    <property type="match status" value="1"/>
</dbReference>
<dbReference type="InterPro" id="IPR018511">
    <property type="entry name" value="Hemolysin-typ_Ca-bd_CS"/>
</dbReference>
<dbReference type="InterPro" id="IPR013858">
    <property type="entry name" value="Peptidase_M10B_C"/>
</dbReference>
<comment type="similarity">
    <text evidence="3">Belongs to the peptidase M10B family.</text>
</comment>
<dbReference type="STRING" id="314271.RB2654_08752"/>
<evidence type="ECO:0000256" key="6">
    <source>
        <dbReference type="ARBA" id="ARBA00022723"/>
    </source>
</evidence>
<dbReference type="InterPro" id="IPR001343">
    <property type="entry name" value="Hemolysn_Ca-bd"/>
</dbReference>
<dbReference type="GO" id="GO:0005509">
    <property type="term" value="F:calcium ion binding"/>
    <property type="evidence" value="ECO:0007669"/>
    <property type="project" value="InterPro"/>
</dbReference>
<dbReference type="InterPro" id="IPR024079">
    <property type="entry name" value="MetalloPept_cat_dom_sf"/>
</dbReference>
<dbReference type="Gene3D" id="3.40.390.10">
    <property type="entry name" value="Collagenase (Catalytic Domain)"/>
    <property type="match status" value="1"/>
</dbReference>
<evidence type="ECO:0000256" key="7">
    <source>
        <dbReference type="ARBA" id="ARBA00022737"/>
    </source>
</evidence>
<comment type="cofactor">
    <cofactor evidence="1">
        <name>Ca(2+)</name>
        <dbReference type="ChEBI" id="CHEBI:29108"/>
    </cofactor>
</comment>
<dbReference type="InterPro" id="IPR050557">
    <property type="entry name" value="RTX_toxin/Mannuronan_C5-epim"/>
</dbReference>
<dbReference type="Proteomes" id="UP000002931">
    <property type="component" value="Unassembled WGS sequence"/>
</dbReference>
<keyword evidence="8" id="KW-0378">Hydrolase</keyword>
<dbReference type="InterPro" id="IPR011049">
    <property type="entry name" value="Serralysin-like_metalloprot_C"/>
</dbReference>